<dbReference type="Proteomes" id="UP001165122">
    <property type="component" value="Unassembled WGS sequence"/>
</dbReference>
<keyword evidence="2" id="KW-1185">Reference proteome</keyword>
<evidence type="ECO:0000313" key="2">
    <source>
        <dbReference type="Proteomes" id="UP001165122"/>
    </source>
</evidence>
<sequence length="126" mass="14218">MSLNALLSCNNFPNTDDFRRLIVPYLQGDALMATRLASKPWSRVADAFIDDGVESGEMMVHDRRDFSYDEARARQERHKLVTRVIFLLILRRSEIVPATGPSISSLLISPRALRDSVTWPSMAALV</sequence>
<proteinExistence type="predicted"/>
<protein>
    <submittedName>
        <fullName evidence="1">Uncharacterized protein</fullName>
    </submittedName>
</protein>
<dbReference type="EMBL" id="BRXW01000380">
    <property type="protein sequence ID" value="GMH49096.1"/>
    <property type="molecule type" value="Genomic_DNA"/>
</dbReference>
<name>A0A9W6ZBA6_9STRA</name>
<dbReference type="AlphaFoldDB" id="A0A9W6ZBA6"/>
<accession>A0A9W6ZBA6</accession>
<reference evidence="2" key="1">
    <citation type="journal article" date="2023" name="Commun. Biol.">
        <title>Genome analysis of Parmales, the sister group of diatoms, reveals the evolutionary specialization of diatoms from phago-mixotrophs to photoautotrophs.</title>
        <authorList>
            <person name="Ban H."/>
            <person name="Sato S."/>
            <person name="Yoshikawa S."/>
            <person name="Yamada K."/>
            <person name="Nakamura Y."/>
            <person name="Ichinomiya M."/>
            <person name="Sato N."/>
            <person name="Blanc-Mathieu R."/>
            <person name="Endo H."/>
            <person name="Kuwata A."/>
            <person name="Ogata H."/>
        </authorList>
    </citation>
    <scope>NUCLEOTIDE SEQUENCE [LARGE SCALE GENOMIC DNA]</scope>
    <source>
        <strain evidence="2">NIES 3700</strain>
    </source>
</reference>
<organism evidence="1 2">
    <name type="scientific">Triparma laevis f. longispina</name>
    <dbReference type="NCBI Taxonomy" id="1714387"/>
    <lineage>
        <taxon>Eukaryota</taxon>
        <taxon>Sar</taxon>
        <taxon>Stramenopiles</taxon>
        <taxon>Ochrophyta</taxon>
        <taxon>Bolidophyceae</taxon>
        <taxon>Parmales</taxon>
        <taxon>Triparmaceae</taxon>
        <taxon>Triparma</taxon>
    </lineage>
</organism>
<comment type="caution">
    <text evidence="1">The sequence shown here is derived from an EMBL/GenBank/DDBJ whole genome shotgun (WGS) entry which is preliminary data.</text>
</comment>
<gene>
    <name evidence="1" type="ORF">TrLO_g9945</name>
</gene>
<evidence type="ECO:0000313" key="1">
    <source>
        <dbReference type="EMBL" id="GMH49096.1"/>
    </source>
</evidence>
<dbReference type="OrthoDB" id="10264456at2759"/>